<feature type="binding site" evidence="8">
    <location>
        <position position="178"/>
    </location>
    <ligand>
        <name>Zn(2+)</name>
        <dbReference type="ChEBI" id="CHEBI:29105"/>
        <label>1</label>
    </ligand>
</feature>
<sequence length="358" mass="39326">MEQTNLQLMKTLTETEGLPGFEERIFHVMKTEIASHTSQIESDHLGSIVGRIGEGQSKILLAGHLDEVGFIVSGITKNGFLRFRPLGGWWGHVLLSQRVKVLTKQKDITGVIGSKAPHVLTSEERKKVLALDKMFIDIGASSREEAESYGVAVGDPIATICPFEPLSNEKMLLSRTWDNRAGCYIALKVLERLKQEKLPNILYSGATVQEEVGLRGAETLANMIQPQIAFATDVGVAGDTPGMNKEETGLELGKGPVLCFMDRSMIPHRKLRDFVVNIAKENSIPYQIDIMTGGGTDAGKFHLNHHGVPTLVVSVASRYIHSHVSIVHYDDLEHAVTLLCEVIKQLDDKTIQSIIGLS</sequence>
<evidence type="ECO:0000256" key="4">
    <source>
        <dbReference type="ARBA" id="ARBA00022723"/>
    </source>
</evidence>
<dbReference type="GO" id="GO:0046872">
    <property type="term" value="F:metal ion binding"/>
    <property type="evidence" value="ECO:0007669"/>
    <property type="project" value="UniProtKB-UniRule"/>
</dbReference>
<dbReference type="Gene3D" id="2.40.30.40">
    <property type="entry name" value="Peptidase M42, domain 2"/>
    <property type="match status" value="1"/>
</dbReference>
<dbReference type="PANTHER" id="PTHR32481">
    <property type="entry name" value="AMINOPEPTIDASE"/>
    <property type="match status" value="1"/>
</dbReference>
<gene>
    <name evidence="9" type="ORF">JCM9152_1237</name>
</gene>
<keyword evidence="2 9" id="KW-0031">Aminopeptidase</keyword>
<evidence type="ECO:0000256" key="5">
    <source>
        <dbReference type="ARBA" id="ARBA00022801"/>
    </source>
</evidence>
<feature type="binding site" evidence="8">
    <location>
        <position position="321"/>
    </location>
    <ligand>
        <name>Zn(2+)</name>
        <dbReference type="ChEBI" id="CHEBI:29105"/>
        <label>2</label>
    </ligand>
</feature>
<dbReference type="PIRSF" id="PIRSF001123">
    <property type="entry name" value="PepA_GA"/>
    <property type="match status" value="1"/>
</dbReference>
<feature type="active site" description="Proton acceptor" evidence="7">
    <location>
        <position position="210"/>
    </location>
</feature>
<organism evidence="9 10">
    <name type="scientific">Halalkalibacter hemicellulosilyticusJCM 9152</name>
    <dbReference type="NCBI Taxonomy" id="1236971"/>
    <lineage>
        <taxon>Bacteria</taxon>
        <taxon>Bacillati</taxon>
        <taxon>Bacillota</taxon>
        <taxon>Bacilli</taxon>
        <taxon>Bacillales</taxon>
        <taxon>Bacillaceae</taxon>
        <taxon>Halalkalibacter</taxon>
    </lineage>
</organism>
<dbReference type="GO" id="GO:0004177">
    <property type="term" value="F:aminopeptidase activity"/>
    <property type="evidence" value="ECO:0007669"/>
    <property type="project" value="UniProtKB-UniRule"/>
</dbReference>
<dbReference type="AlphaFoldDB" id="W4QCS0"/>
<protein>
    <submittedName>
        <fullName evidence="9">Glutamyl aminopeptidase</fullName>
    </submittedName>
</protein>
<dbReference type="EMBL" id="BAUU01000007">
    <property type="protein sequence ID" value="GAE29851.1"/>
    <property type="molecule type" value="Genomic_DNA"/>
</dbReference>
<dbReference type="InterPro" id="IPR008007">
    <property type="entry name" value="Peptidase_M42"/>
</dbReference>
<comment type="caution">
    <text evidence="9">The sequence shown here is derived from an EMBL/GenBank/DDBJ whole genome shotgun (WGS) entry which is preliminary data.</text>
</comment>
<dbReference type="Proteomes" id="UP000018895">
    <property type="component" value="Unassembled WGS sequence"/>
</dbReference>
<feature type="binding site" evidence="8">
    <location>
        <position position="178"/>
    </location>
    <ligand>
        <name>Zn(2+)</name>
        <dbReference type="ChEBI" id="CHEBI:29105"/>
        <label>2</label>
    </ligand>
</feature>
<dbReference type="InterPro" id="IPR051464">
    <property type="entry name" value="Peptidase_M42_aminopept"/>
</dbReference>
<dbReference type="RefSeq" id="WP_035341859.1">
    <property type="nucleotide sequence ID" value="NZ_BAUU01000007.1"/>
</dbReference>
<dbReference type="Pfam" id="PF05343">
    <property type="entry name" value="Peptidase_M42"/>
    <property type="match status" value="1"/>
</dbReference>
<keyword evidence="3" id="KW-0645">Protease</keyword>
<dbReference type="CDD" id="cd05656">
    <property type="entry name" value="M42_Frv"/>
    <property type="match status" value="1"/>
</dbReference>
<dbReference type="SUPFAM" id="SSF53187">
    <property type="entry name" value="Zn-dependent exopeptidases"/>
    <property type="match status" value="1"/>
</dbReference>
<evidence type="ECO:0000256" key="1">
    <source>
        <dbReference type="ARBA" id="ARBA00006272"/>
    </source>
</evidence>
<reference evidence="9" key="1">
    <citation type="journal article" date="2014" name="Genome Announc.">
        <title>Draft Genome Sequences of Three Alkaliphilic Bacillus Strains, Bacillus wakoensis JCM 9140T, Bacillus akibai JCM 9157T, and Bacillus hemicellulosilyticus JCM 9152T.</title>
        <authorList>
            <person name="Yuki M."/>
            <person name="Oshima K."/>
            <person name="Suda W."/>
            <person name="Oshida Y."/>
            <person name="Kitamura K."/>
            <person name="Iida T."/>
            <person name="Hattori M."/>
            <person name="Ohkuma M."/>
        </authorList>
    </citation>
    <scope>NUCLEOTIDE SEQUENCE [LARGE SCALE GENOMIC DNA]</scope>
    <source>
        <strain evidence="9">JCM 9152</strain>
    </source>
</reference>
<evidence type="ECO:0000313" key="9">
    <source>
        <dbReference type="EMBL" id="GAE29851.1"/>
    </source>
</evidence>
<proteinExistence type="inferred from homology"/>
<name>W4QCS0_9BACI</name>
<dbReference type="GO" id="GO:0006508">
    <property type="term" value="P:proteolysis"/>
    <property type="evidence" value="ECO:0007669"/>
    <property type="project" value="UniProtKB-KW"/>
</dbReference>
<dbReference type="OrthoDB" id="9772053at2"/>
<dbReference type="Gene3D" id="3.40.630.10">
    <property type="entry name" value="Zn peptidases"/>
    <property type="match status" value="1"/>
</dbReference>
<dbReference type="PANTHER" id="PTHR32481:SF0">
    <property type="entry name" value="AMINOPEPTIDASE YPDE-RELATED"/>
    <property type="match status" value="1"/>
</dbReference>
<comment type="cofactor">
    <cofactor evidence="8">
        <name>a divalent metal cation</name>
        <dbReference type="ChEBI" id="CHEBI:60240"/>
    </cofactor>
    <text evidence="8">Binds 2 divalent metal cations per subunit.</text>
</comment>
<keyword evidence="10" id="KW-1185">Reference proteome</keyword>
<keyword evidence="4 8" id="KW-0479">Metal-binding</keyword>
<evidence type="ECO:0000313" key="10">
    <source>
        <dbReference type="Proteomes" id="UP000018895"/>
    </source>
</evidence>
<feature type="binding site" evidence="8">
    <location>
        <position position="211"/>
    </location>
    <ligand>
        <name>Zn(2+)</name>
        <dbReference type="ChEBI" id="CHEBI:29105"/>
        <label>2</label>
    </ligand>
</feature>
<comment type="similarity">
    <text evidence="1 6">Belongs to the peptidase M42 family.</text>
</comment>
<dbReference type="InterPro" id="IPR023367">
    <property type="entry name" value="Peptidase_M42_dom2"/>
</dbReference>
<dbReference type="SUPFAM" id="SSF101821">
    <property type="entry name" value="Aminopeptidase/glucanase lid domain"/>
    <property type="match status" value="1"/>
</dbReference>
<evidence type="ECO:0000256" key="3">
    <source>
        <dbReference type="ARBA" id="ARBA00022670"/>
    </source>
</evidence>
<evidence type="ECO:0000256" key="8">
    <source>
        <dbReference type="PIRSR" id="PIRSR001123-2"/>
    </source>
</evidence>
<feature type="binding site" evidence="8">
    <location>
        <position position="64"/>
    </location>
    <ligand>
        <name>Zn(2+)</name>
        <dbReference type="ChEBI" id="CHEBI:29105"/>
        <label>1</label>
    </ligand>
</feature>
<evidence type="ECO:0000256" key="2">
    <source>
        <dbReference type="ARBA" id="ARBA00022438"/>
    </source>
</evidence>
<evidence type="ECO:0000256" key="6">
    <source>
        <dbReference type="PIRNR" id="PIRNR001123"/>
    </source>
</evidence>
<keyword evidence="5" id="KW-0378">Hydrolase</keyword>
<evidence type="ECO:0000256" key="7">
    <source>
        <dbReference type="PIRSR" id="PIRSR001123-1"/>
    </source>
</evidence>
<accession>W4QCS0</accession>
<dbReference type="STRING" id="1236971.JCM9152_1237"/>
<feature type="binding site" evidence="8">
    <location>
        <position position="233"/>
    </location>
    <ligand>
        <name>Zn(2+)</name>
        <dbReference type="ChEBI" id="CHEBI:29105"/>
        <label>1</label>
    </ligand>
</feature>